<dbReference type="AlphaFoldDB" id="A0A423XHY6"/>
<evidence type="ECO:0000313" key="2">
    <source>
        <dbReference type="Proteomes" id="UP000285146"/>
    </source>
</evidence>
<dbReference type="InParanoid" id="A0A423XHY6"/>
<keyword evidence="2" id="KW-1185">Reference proteome</keyword>
<dbReference type="OrthoDB" id="4827687at2759"/>
<dbReference type="Proteomes" id="UP000285146">
    <property type="component" value="Unassembled WGS sequence"/>
</dbReference>
<reference evidence="1 2" key="1">
    <citation type="submission" date="2015-09" db="EMBL/GenBank/DDBJ databases">
        <title>Host preference determinants of Valsa canker pathogens revealed by comparative genomics.</title>
        <authorList>
            <person name="Yin Z."/>
            <person name="Huang L."/>
        </authorList>
    </citation>
    <scope>NUCLEOTIDE SEQUENCE [LARGE SCALE GENOMIC DNA]</scope>
    <source>
        <strain evidence="1 2">SXYLt</strain>
    </source>
</reference>
<proteinExistence type="predicted"/>
<sequence length="72" mass="8179">MCEIHYIKCTSCGRRWEAHKKLASCEDFDPEVRCPGNLVMYVGVARRPEKGECSECKNVREVLECLGDGDEV</sequence>
<name>A0A423XHY6_9PEZI</name>
<organism evidence="1 2">
    <name type="scientific">Cytospora leucostoma</name>
    <dbReference type="NCBI Taxonomy" id="1230097"/>
    <lineage>
        <taxon>Eukaryota</taxon>
        <taxon>Fungi</taxon>
        <taxon>Dikarya</taxon>
        <taxon>Ascomycota</taxon>
        <taxon>Pezizomycotina</taxon>
        <taxon>Sordariomycetes</taxon>
        <taxon>Sordariomycetidae</taxon>
        <taxon>Diaporthales</taxon>
        <taxon>Cytosporaceae</taxon>
        <taxon>Cytospora</taxon>
    </lineage>
</organism>
<comment type="caution">
    <text evidence="1">The sequence shown here is derived from an EMBL/GenBank/DDBJ whole genome shotgun (WGS) entry which is preliminary data.</text>
</comment>
<accession>A0A423XHY6</accession>
<evidence type="ECO:0000313" key="1">
    <source>
        <dbReference type="EMBL" id="ROW15728.1"/>
    </source>
</evidence>
<protein>
    <submittedName>
        <fullName evidence="1">Uncharacterized protein</fullName>
    </submittedName>
</protein>
<dbReference type="EMBL" id="LKEB01000008">
    <property type="protein sequence ID" value="ROW15728.1"/>
    <property type="molecule type" value="Genomic_DNA"/>
</dbReference>
<gene>
    <name evidence="1" type="ORF">VPNG_02029</name>
</gene>